<dbReference type="NCBIfam" id="TIGR00082">
    <property type="entry name" value="rbfA"/>
    <property type="match status" value="1"/>
</dbReference>
<dbReference type="Pfam" id="PF02033">
    <property type="entry name" value="RBFA"/>
    <property type="match status" value="1"/>
</dbReference>
<protein>
    <recommendedName>
        <fullName evidence="2">Ribosome-binding factor A</fullName>
    </recommendedName>
</protein>
<evidence type="ECO:0000256" key="1">
    <source>
        <dbReference type="ARBA" id="ARBA00022517"/>
    </source>
</evidence>
<comment type="subcellular location">
    <subcellularLocation>
        <location evidence="2">Cytoplasm</location>
    </subcellularLocation>
</comment>
<dbReference type="SUPFAM" id="SSF89919">
    <property type="entry name" value="Ribosome-binding factor A, RbfA"/>
    <property type="match status" value="1"/>
</dbReference>
<dbReference type="InterPro" id="IPR023799">
    <property type="entry name" value="RbfA_dom_sf"/>
</dbReference>
<accession>A0A6S6U7H2</accession>
<dbReference type="PANTHER" id="PTHR33515:SF1">
    <property type="entry name" value="RIBOSOME-BINDING FACTOR A, CHLOROPLASTIC-RELATED"/>
    <property type="match status" value="1"/>
</dbReference>
<comment type="function">
    <text evidence="2">One of several proteins that assist in the late maturation steps of the functional core of the 30S ribosomal subunit. Associates with free 30S ribosomal subunits (but not with 30S subunits that are part of 70S ribosomes or polysomes). Required for efficient processing of 16S rRNA. May interact with the 5'-terminal helix region of 16S rRNA.</text>
</comment>
<sequence length="137" mass="15361">MPKHSSHGFARSERVAEQIRRDLSVLIREQVKDPRVGLVTLLDVSVTKDLSHAKVWFDVLDAEQGKVAEETLNNAAGFLRHELGRGMKLRITPGLRFFYDDTQVKGNALSALIDKVVADDRANHPEDDADTDQQARD</sequence>
<comment type="similarity">
    <text evidence="2">Belongs to the RbfA family.</text>
</comment>
<dbReference type="Gene3D" id="3.30.300.20">
    <property type="match status" value="1"/>
</dbReference>
<reference evidence="3" key="1">
    <citation type="submission" date="2020-01" db="EMBL/GenBank/DDBJ databases">
        <authorList>
            <person name="Meier V. D."/>
            <person name="Meier V D."/>
        </authorList>
    </citation>
    <scope>NUCLEOTIDE SEQUENCE</scope>
    <source>
        <strain evidence="3">HLG_WM_MAG_08</strain>
    </source>
</reference>
<dbReference type="InterPro" id="IPR015946">
    <property type="entry name" value="KH_dom-like_a/b"/>
</dbReference>
<dbReference type="EMBL" id="CACVAV010000377">
    <property type="protein sequence ID" value="CAA6824078.1"/>
    <property type="molecule type" value="Genomic_DNA"/>
</dbReference>
<name>A0A6S6U7H2_9GAMM</name>
<proteinExistence type="inferred from homology"/>
<dbReference type="PANTHER" id="PTHR33515">
    <property type="entry name" value="RIBOSOME-BINDING FACTOR A, CHLOROPLASTIC-RELATED"/>
    <property type="match status" value="1"/>
</dbReference>
<organism evidence="3">
    <name type="scientific">uncultured Thiotrichaceae bacterium</name>
    <dbReference type="NCBI Taxonomy" id="298394"/>
    <lineage>
        <taxon>Bacteria</taxon>
        <taxon>Pseudomonadati</taxon>
        <taxon>Pseudomonadota</taxon>
        <taxon>Gammaproteobacteria</taxon>
        <taxon>Thiotrichales</taxon>
        <taxon>Thiotrichaceae</taxon>
        <taxon>environmental samples</taxon>
    </lineage>
</organism>
<dbReference type="HAMAP" id="MF_00003">
    <property type="entry name" value="RbfA"/>
    <property type="match status" value="1"/>
</dbReference>
<dbReference type="InterPro" id="IPR000238">
    <property type="entry name" value="RbfA"/>
</dbReference>
<keyword evidence="2" id="KW-0963">Cytoplasm</keyword>
<evidence type="ECO:0000256" key="2">
    <source>
        <dbReference type="HAMAP-Rule" id="MF_00003"/>
    </source>
</evidence>
<comment type="subunit">
    <text evidence="2">Monomer. Binds 30S ribosomal subunits, but not 50S ribosomal subunits or 70S ribosomes.</text>
</comment>
<dbReference type="AlphaFoldDB" id="A0A6S6U7H2"/>
<dbReference type="GO" id="GO:0005829">
    <property type="term" value="C:cytosol"/>
    <property type="evidence" value="ECO:0007669"/>
    <property type="project" value="TreeGrafter"/>
</dbReference>
<dbReference type="GO" id="GO:0043024">
    <property type="term" value="F:ribosomal small subunit binding"/>
    <property type="evidence" value="ECO:0007669"/>
    <property type="project" value="TreeGrafter"/>
</dbReference>
<gene>
    <name evidence="2" type="primary">rbfA</name>
    <name evidence="3" type="ORF">HELGO_WM24370</name>
</gene>
<dbReference type="GO" id="GO:0030490">
    <property type="term" value="P:maturation of SSU-rRNA"/>
    <property type="evidence" value="ECO:0007669"/>
    <property type="project" value="UniProtKB-UniRule"/>
</dbReference>
<keyword evidence="1 2" id="KW-0690">Ribosome biogenesis</keyword>
<evidence type="ECO:0000313" key="3">
    <source>
        <dbReference type="EMBL" id="CAA6824078.1"/>
    </source>
</evidence>